<dbReference type="SUPFAM" id="SSF53850">
    <property type="entry name" value="Periplasmic binding protein-like II"/>
    <property type="match status" value="1"/>
</dbReference>
<protein>
    <submittedName>
        <fullName evidence="3">Iron(III) transport system substrate-binding protein</fullName>
    </submittedName>
</protein>
<keyword evidence="4" id="KW-1185">Reference proteome</keyword>
<accession>A0A1I7F8T0</accession>
<sequence length="360" mass="40485">MRTLRCYWLTLVLGLLPLATLADETLHYPADPTTDAPRPLVVHAALDLPQIEPVLQAFHRLHPEVELTYRNFTTLDLHQRFLKAPDQADVMISSAMPWQYRLVNDGHAREQLSANARAWPAWARWRHELFAFTFEPIVMVVRRELDERYGTIQGHADLLALLERHGRELSGRVVTYDPASSGAGYTYAIEESRLSPRYWELVAALGQARAQLVDTTDDMLEGLIEGRYLVGYNLLGSYARDVVAAHPELRLVVPDDYALVTRRLAFVPQHAPHPDTGGRFLDFLISETGQRLLAEQTALGAIHPALDGPGTAEALRRELGDALRPIDLGPGLLATLDDLKRQALLSRWQREFSRYTAAPP</sequence>
<evidence type="ECO:0000256" key="1">
    <source>
        <dbReference type="ARBA" id="ARBA00022729"/>
    </source>
</evidence>
<dbReference type="AlphaFoldDB" id="A0A1I7F8T0"/>
<reference evidence="4" key="1">
    <citation type="submission" date="2016-10" db="EMBL/GenBank/DDBJ databases">
        <authorList>
            <person name="Varghese N."/>
            <person name="Submissions S."/>
        </authorList>
    </citation>
    <scope>NUCLEOTIDE SEQUENCE [LARGE SCALE GENOMIC DNA]</scope>
    <source>
        <strain evidence="4">CGMCC 1.6981</strain>
    </source>
</reference>
<name>A0A1I7F8T0_9GAMM</name>
<evidence type="ECO:0000313" key="3">
    <source>
        <dbReference type="EMBL" id="SFU32633.1"/>
    </source>
</evidence>
<feature type="chain" id="PRO_5011613627" evidence="2">
    <location>
        <begin position="23"/>
        <end position="360"/>
    </location>
</feature>
<evidence type="ECO:0000256" key="2">
    <source>
        <dbReference type="SAM" id="SignalP"/>
    </source>
</evidence>
<evidence type="ECO:0000313" key="4">
    <source>
        <dbReference type="Proteomes" id="UP000198693"/>
    </source>
</evidence>
<dbReference type="RefSeq" id="WP_089792218.1">
    <property type="nucleotide sequence ID" value="NZ_FPBP01000001.1"/>
</dbReference>
<dbReference type="PANTHER" id="PTHR30006:SF25">
    <property type="entry name" value="PHOSPHOGLYCERATE TRANSPORT REGULATORY PROTEIN PGTC"/>
    <property type="match status" value="1"/>
</dbReference>
<proteinExistence type="predicted"/>
<organism evidence="3 4">
    <name type="scientific">Halomonas korlensis</name>
    <dbReference type="NCBI Taxonomy" id="463301"/>
    <lineage>
        <taxon>Bacteria</taxon>
        <taxon>Pseudomonadati</taxon>
        <taxon>Pseudomonadota</taxon>
        <taxon>Gammaproteobacteria</taxon>
        <taxon>Oceanospirillales</taxon>
        <taxon>Halomonadaceae</taxon>
        <taxon>Halomonas</taxon>
    </lineage>
</organism>
<dbReference type="OrthoDB" id="8673316at2"/>
<feature type="signal peptide" evidence="2">
    <location>
        <begin position="1"/>
        <end position="22"/>
    </location>
</feature>
<dbReference type="PANTHER" id="PTHR30006">
    <property type="entry name" value="THIAMINE-BINDING PERIPLASMIC PROTEIN-RELATED"/>
    <property type="match status" value="1"/>
</dbReference>
<keyword evidence="1 2" id="KW-0732">Signal</keyword>
<dbReference type="STRING" id="463301.SAMN04487955_101314"/>
<gene>
    <name evidence="3" type="ORF">SAMN04487955_101314</name>
</gene>
<dbReference type="Proteomes" id="UP000198693">
    <property type="component" value="Unassembled WGS sequence"/>
</dbReference>
<dbReference type="GO" id="GO:0030288">
    <property type="term" value="C:outer membrane-bounded periplasmic space"/>
    <property type="evidence" value="ECO:0007669"/>
    <property type="project" value="TreeGrafter"/>
</dbReference>
<dbReference type="Gene3D" id="3.40.190.10">
    <property type="entry name" value="Periplasmic binding protein-like II"/>
    <property type="match status" value="2"/>
</dbReference>
<dbReference type="EMBL" id="FPBP01000001">
    <property type="protein sequence ID" value="SFU32633.1"/>
    <property type="molecule type" value="Genomic_DNA"/>
</dbReference>
<dbReference type="Pfam" id="PF13531">
    <property type="entry name" value="SBP_bac_11"/>
    <property type="match status" value="1"/>
</dbReference>